<name>A0AA39CQZ2_9EURO</name>
<feature type="signal peptide" evidence="1">
    <location>
        <begin position="1"/>
        <end position="15"/>
    </location>
</feature>
<dbReference type="AlphaFoldDB" id="A0AA39CQZ2"/>
<proteinExistence type="predicted"/>
<evidence type="ECO:0000313" key="3">
    <source>
        <dbReference type="Proteomes" id="UP001172673"/>
    </source>
</evidence>
<feature type="chain" id="PRO_5041326575" evidence="1">
    <location>
        <begin position="16"/>
        <end position="184"/>
    </location>
</feature>
<evidence type="ECO:0000313" key="2">
    <source>
        <dbReference type="EMBL" id="KAJ9616748.1"/>
    </source>
</evidence>
<dbReference type="Proteomes" id="UP001172673">
    <property type="component" value="Unassembled WGS sequence"/>
</dbReference>
<gene>
    <name evidence="2" type="ORF">H2200_000467</name>
</gene>
<keyword evidence="3" id="KW-1185">Reference proteome</keyword>
<protein>
    <submittedName>
        <fullName evidence="2">Uncharacterized protein</fullName>
    </submittedName>
</protein>
<accession>A0AA39CQZ2</accession>
<sequence>MHLLLSAGLLATVLGALTQGEGLTRRQTETLNEAQNDWAKDTGTVSDFLSNAASFTGATLVAHATTALNAEKDELNHKAVLDAFFSGANANPLITTANNVLVGEGTFNVVVQRLQEFVDHGLTFTTDDTNTVVGIINEVRCNEVLPAIDQYFLATESVVNNGIQLLAVRPTNCPAGGLKKKSEL</sequence>
<organism evidence="2 3">
    <name type="scientific">Cladophialophora chaetospira</name>
    <dbReference type="NCBI Taxonomy" id="386627"/>
    <lineage>
        <taxon>Eukaryota</taxon>
        <taxon>Fungi</taxon>
        <taxon>Dikarya</taxon>
        <taxon>Ascomycota</taxon>
        <taxon>Pezizomycotina</taxon>
        <taxon>Eurotiomycetes</taxon>
        <taxon>Chaetothyriomycetidae</taxon>
        <taxon>Chaetothyriales</taxon>
        <taxon>Herpotrichiellaceae</taxon>
        <taxon>Cladophialophora</taxon>
    </lineage>
</organism>
<reference evidence="2" key="1">
    <citation type="submission" date="2022-10" db="EMBL/GenBank/DDBJ databases">
        <title>Culturing micro-colonial fungi from biological soil crusts in the Mojave desert and describing Neophaeococcomyces mojavensis, and introducing the new genera and species Taxawa tesnikishii.</title>
        <authorList>
            <person name="Kurbessoian T."/>
            <person name="Stajich J.E."/>
        </authorList>
    </citation>
    <scope>NUCLEOTIDE SEQUENCE</scope>
    <source>
        <strain evidence="2">TK_41</strain>
    </source>
</reference>
<keyword evidence="1" id="KW-0732">Signal</keyword>
<dbReference type="EMBL" id="JAPDRK010000001">
    <property type="protein sequence ID" value="KAJ9616748.1"/>
    <property type="molecule type" value="Genomic_DNA"/>
</dbReference>
<comment type="caution">
    <text evidence="2">The sequence shown here is derived from an EMBL/GenBank/DDBJ whole genome shotgun (WGS) entry which is preliminary data.</text>
</comment>
<evidence type="ECO:0000256" key="1">
    <source>
        <dbReference type="SAM" id="SignalP"/>
    </source>
</evidence>